<dbReference type="EMBL" id="CABN01000149">
    <property type="protein sequence ID" value="CBI00593.1"/>
    <property type="molecule type" value="Genomic_DNA"/>
</dbReference>
<dbReference type="PANTHER" id="PTHR10695">
    <property type="entry name" value="DEPHOSPHO-COA KINASE-RELATED"/>
    <property type="match status" value="1"/>
</dbReference>
<organism evidence="3">
    <name type="scientific">mine drainage metagenome</name>
    <dbReference type="NCBI Taxonomy" id="410659"/>
    <lineage>
        <taxon>unclassified sequences</taxon>
        <taxon>metagenomes</taxon>
        <taxon>ecological metagenomes</taxon>
    </lineage>
</organism>
<dbReference type="Pfam" id="PF01121">
    <property type="entry name" value="CoaE"/>
    <property type="match status" value="2"/>
</dbReference>
<dbReference type="PROSITE" id="PS51219">
    <property type="entry name" value="DPCK"/>
    <property type="match status" value="1"/>
</dbReference>
<keyword evidence="2" id="KW-0067">ATP-binding</keyword>
<dbReference type="AlphaFoldDB" id="E6Q084"/>
<dbReference type="HAMAP" id="MF_00376">
    <property type="entry name" value="Dephospho_CoA_kinase"/>
    <property type="match status" value="1"/>
</dbReference>
<dbReference type="GO" id="GO:0004140">
    <property type="term" value="F:dephospho-CoA kinase activity"/>
    <property type="evidence" value="ECO:0007669"/>
    <property type="project" value="UniProtKB-EC"/>
</dbReference>
<name>E6Q084_9ZZZZ</name>
<keyword evidence="3" id="KW-0418">Kinase</keyword>
<protein>
    <submittedName>
        <fullName evidence="3">Dephospho-CoA kinase (Dephosphocoenzyme A kinase)</fullName>
        <ecNumber evidence="3">2.7.1.24</ecNumber>
    </submittedName>
</protein>
<keyword evidence="3" id="KW-0808">Transferase</keyword>
<comment type="caution">
    <text evidence="3">The sequence shown here is derived from an EMBL/GenBank/DDBJ whole genome shotgun (WGS) entry which is preliminary data.</text>
</comment>
<reference evidence="3" key="1">
    <citation type="submission" date="2009-10" db="EMBL/GenBank/DDBJ databases">
        <title>Diversity of trophic interactions inside an arsenic-rich microbial ecosystem.</title>
        <authorList>
            <person name="Bertin P.N."/>
            <person name="Heinrich-Salmeron A."/>
            <person name="Pelletier E."/>
            <person name="Goulhen-Chollet F."/>
            <person name="Arsene-Ploetze F."/>
            <person name="Gallien S."/>
            <person name="Calteau A."/>
            <person name="Vallenet D."/>
            <person name="Casiot C."/>
            <person name="Chane-Woon-Ming B."/>
            <person name="Giloteaux L."/>
            <person name="Barakat M."/>
            <person name="Bonnefoy V."/>
            <person name="Bruneel O."/>
            <person name="Chandler M."/>
            <person name="Cleiss J."/>
            <person name="Duran R."/>
            <person name="Elbaz-Poulichet F."/>
            <person name="Fonknechten N."/>
            <person name="Lauga B."/>
            <person name="Mornico D."/>
            <person name="Ortet P."/>
            <person name="Schaeffer C."/>
            <person name="Siguier P."/>
            <person name="Alexander Thil Smith A."/>
            <person name="Van Dorsselaer A."/>
            <person name="Weissenbach J."/>
            <person name="Medigue C."/>
            <person name="Le Paslier D."/>
        </authorList>
    </citation>
    <scope>NUCLEOTIDE SEQUENCE</scope>
</reference>
<dbReference type="CDD" id="cd02022">
    <property type="entry name" value="DPCK"/>
    <property type="match status" value="1"/>
</dbReference>
<proteinExistence type="inferred from homology"/>
<dbReference type="EC" id="2.7.1.24" evidence="3"/>
<dbReference type="GO" id="GO:0015937">
    <property type="term" value="P:coenzyme A biosynthetic process"/>
    <property type="evidence" value="ECO:0007669"/>
    <property type="project" value="InterPro"/>
</dbReference>
<dbReference type="InterPro" id="IPR001977">
    <property type="entry name" value="Depp_CoAkinase"/>
</dbReference>
<gene>
    <name evidence="3" type="primary">coaE</name>
    <name evidence="3" type="ORF">CARN3_0136</name>
</gene>
<dbReference type="PANTHER" id="PTHR10695:SF46">
    <property type="entry name" value="BIFUNCTIONAL COENZYME A SYNTHASE-RELATED"/>
    <property type="match status" value="1"/>
</dbReference>
<dbReference type="Gene3D" id="3.40.50.300">
    <property type="entry name" value="P-loop containing nucleotide triphosphate hydrolases"/>
    <property type="match status" value="1"/>
</dbReference>
<sequence>MLRVGLTGGLGSGKSIVARWLRELGAEVIEADELGRALMEPGQTVYNEIIRVFGRDVLSQDGRLDRAQLAKLAFEGGRLDDLNRIVHPAVIHAQREWMERVFAANPAAVAVVESALIFEVERDARARGESEGVLADWRHRFDRVIVVTAPEEMRIARYVQRVSPAGWDERVAHDARSRLSRQMTDEEKMARADFVLTNNGELAALRMQVEKLWTEMKAAGSQSSHGKAPADAPIL</sequence>
<accession>E6Q084</accession>
<dbReference type="NCBIfam" id="TIGR00152">
    <property type="entry name" value="dephospho-CoA kinase"/>
    <property type="match status" value="1"/>
</dbReference>
<keyword evidence="1" id="KW-0547">Nucleotide-binding</keyword>
<dbReference type="SUPFAM" id="SSF52540">
    <property type="entry name" value="P-loop containing nucleoside triphosphate hydrolases"/>
    <property type="match status" value="1"/>
</dbReference>
<dbReference type="InterPro" id="IPR027417">
    <property type="entry name" value="P-loop_NTPase"/>
</dbReference>
<dbReference type="GO" id="GO:0005524">
    <property type="term" value="F:ATP binding"/>
    <property type="evidence" value="ECO:0007669"/>
    <property type="project" value="UniProtKB-KW"/>
</dbReference>
<evidence type="ECO:0000256" key="2">
    <source>
        <dbReference type="ARBA" id="ARBA00022840"/>
    </source>
</evidence>
<evidence type="ECO:0000313" key="3">
    <source>
        <dbReference type="EMBL" id="CBI00593.1"/>
    </source>
</evidence>
<evidence type="ECO:0000256" key="1">
    <source>
        <dbReference type="ARBA" id="ARBA00022741"/>
    </source>
</evidence>